<dbReference type="EMBL" id="AP022614">
    <property type="protein sequence ID" value="BBZ47437.1"/>
    <property type="molecule type" value="Genomic_DNA"/>
</dbReference>
<dbReference type="InterPro" id="IPR053392">
    <property type="entry name" value="Transposase_IS30-like"/>
</dbReference>
<feature type="domain" description="Integrase catalytic" evidence="7">
    <location>
        <begin position="255"/>
        <end position="408"/>
    </location>
</feature>
<dbReference type="Pfam" id="PF13936">
    <property type="entry name" value="HTH_38"/>
    <property type="match status" value="1"/>
</dbReference>
<evidence type="ECO:0000256" key="5">
    <source>
        <dbReference type="ARBA" id="ARBA00023172"/>
    </source>
</evidence>
<dbReference type="FunFam" id="1.10.10.60:FF:000560">
    <property type="entry name" value="Probable transposase"/>
    <property type="match status" value="1"/>
</dbReference>
<evidence type="ECO:0000256" key="2">
    <source>
        <dbReference type="ARBA" id="ARBA00006363"/>
    </source>
</evidence>
<dbReference type="Pfam" id="PF00665">
    <property type="entry name" value="rve"/>
    <property type="match status" value="1"/>
</dbReference>
<dbReference type="Gene3D" id="3.30.420.10">
    <property type="entry name" value="Ribonuclease H-like superfamily/Ribonuclease H"/>
    <property type="match status" value="1"/>
</dbReference>
<dbReference type="GO" id="GO:0015074">
    <property type="term" value="P:DNA integration"/>
    <property type="evidence" value="ECO:0007669"/>
    <property type="project" value="InterPro"/>
</dbReference>
<dbReference type="InterPro" id="IPR025246">
    <property type="entry name" value="IS30-like_HTH"/>
</dbReference>
<evidence type="ECO:0000313" key="9">
    <source>
        <dbReference type="Proteomes" id="UP000467105"/>
    </source>
</evidence>
<dbReference type="GO" id="GO:0004803">
    <property type="term" value="F:transposase activity"/>
    <property type="evidence" value="ECO:0007669"/>
    <property type="project" value="InterPro"/>
</dbReference>
<accession>A0A7I7Z1J1</accession>
<sequence>MLSSSRRVKKGPGRRPQSAKRERFTELRARGWSILAAGREVGVSRTAANNWARGYKTYRRGEAVGFVPALDRLAVRQISDRYLSEEERIGIADLRRTGMGVRQIATTLGRAPSTVSRELRRNSRRDGQYRPFEAHRWAVQRRARRHQRRVDKNPALCDLIAELLAQRWSPQQIARHLRREYPEDRLMWLCHESIYRAVYQPHSRLIRPPQVRSSHRGPLRTGRTHRRAHQRPGRRRPRFAQPMLSIHQRPFAPADRSQPGHWEGDLIVGKNQRSAIGTLVERQTRLIRLMHLPTRDADSLRIAIATTMGGLPSNLIRSITWDQGIEMARHTDITADLGVPVYFCDSRSPWQRGSNENANGLLRQYFPKGTSLSTYTPDHLRAVEYEINNRPRHTLEDRSPAELFTALLTSPDHQLLRR</sequence>
<gene>
    <name evidence="8" type="ORF">MPRM_47180</name>
</gene>
<evidence type="ECO:0000256" key="1">
    <source>
        <dbReference type="ARBA" id="ARBA00002190"/>
    </source>
</evidence>
<dbReference type="GO" id="GO:0005829">
    <property type="term" value="C:cytosol"/>
    <property type="evidence" value="ECO:0007669"/>
    <property type="project" value="TreeGrafter"/>
</dbReference>
<protein>
    <submittedName>
        <fullName evidence="8">IS30 family transposase</fullName>
    </submittedName>
</protein>
<evidence type="ECO:0000256" key="4">
    <source>
        <dbReference type="ARBA" id="ARBA00023125"/>
    </source>
</evidence>
<dbReference type="PROSITE" id="PS01043">
    <property type="entry name" value="TRANSPOSASE_IS30"/>
    <property type="match status" value="1"/>
</dbReference>
<dbReference type="GO" id="GO:0006313">
    <property type="term" value="P:DNA transposition"/>
    <property type="evidence" value="ECO:0007669"/>
    <property type="project" value="InterPro"/>
</dbReference>
<comment type="function">
    <text evidence="1">Required for the transposition of the insertion element.</text>
</comment>
<dbReference type="NCBIfam" id="NF033563">
    <property type="entry name" value="transpos_IS30"/>
    <property type="match status" value="1"/>
</dbReference>
<reference evidence="8 9" key="1">
    <citation type="journal article" date="2019" name="Emerg. Microbes Infect.">
        <title>Comprehensive subspecies identification of 175 nontuberculous mycobacteria species based on 7547 genomic profiles.</title>
        <authorList>
            <person name="Matsumoto Y."/>
            <person name="Kinjo T."/>
            <person name="Motooka D."/>
            <person name="Nabeya D."/>
            <person name="Jung N."/>
            <person name="Uechi K."/>
            <person name="Horii T."/>
            <person name="Iida T."/>
            <person name="Fujita J."/>
            <person name="Nakamura S."/>
        </authorList>
    </citation>
    <scope>NUCLEOTIDE SEQUENCE [LARGE SCALE GENOMIC DNA]</scope>
    <source>
        <strain evidence="8 9">JCM 14742</strain>
    </source>
</reference>
<dbReference type="InterPro" id="IPR051917">
    <property type="entry name" value="Transposase-Integrase"/>
</dbReference>
<feature type="compositionally biased region" description="Basic residues" evidence="6">
    <location>
        <begin position="1"/>
        <end position="13"/>
    </location>
</feature>
<keyword evidence="5" id="KW-0233">DNA recombination</keyword>
<dbReference type="RefSeq" id="WP_420492635.1">
    <property type="nucleotide sequence ID" value="NZ_JACKUX010000004.1"/>
</dbReference>
<dbReference type="PANTHER" id="PTHR10948:SF23">
    <property type="entry name" value="TRANSPOSASE INSI FOR INSERTION SEQUENCE ELEMENT IS30A-RELATED"/>
    <property type="match status" value="1"/>
</dbReference>
<dbReference type="InterPro" id="IPR036397">
    <property type="entry name" value="RNaseH_sf"/>
</dbReference>
<dbReference type="InterPro" id="IPR001584">
    <property type="entry name" value="Integrase_cat-core"/>
</dbReference>
<keyword evidence="3" id="KW-0815">Transposition</keyword>
<dbReference type="Proteomes" id="UP000467105">
    <property type="component" value="Chromosome"/>
</dbReference>
<name>A0A7I7Z1J1_9MYCO</name>
<dbReference type="SUPFAM" id="SSF53098">
    <property type="entry name" value="Ribonuclease H-like"/>
    <property type="match status" value="1"/>
</dbReference>
<evidence type="ECO:0000313" key="8">
    <source>
        <dbReference type="EMBL" id="BBZ47437.1"/>
    </source>
</evidence>
<evidence type="ECO:0000256" key="6">
    <source>
        <dbReference type="SAM" id="MobiDB-lite"/>
    </source>
</evidence>
<evidence type="ECO:0000259" key="7">
    <source>
        <dbReference type="PROSITE" id="PS50994"/>
    </source>
</evidence>
<feature type="region of interest" description="Disordered" evidence="6">
    <location>
        <begin position="1"/>
        <end position="22"/>
    </location>
</feature>
<dbReference type="InterPro" id="IPR012337">
    <property type="entry name" value="RNaseH-like_sf"/>
</dbReference>
<keyword evidence="9" id="KW-1185">Reference proteome</keyword>
<dbReference type="InterPro" id="IPR001598">
    <property type="entry name" value="Transposase_IS30_CS"/>
</dbReference>
<keyword evidence="4" id="KW-0238">DNA-binding</keyword>
<dbReference type="PANTHER" id="PTHR10948">
    <property type="entry name" value="TRANSPOSASE"/>
    <property type="match status" value="1"/>
</dbReference>
<dbReference type="GO" id="GO:0003677">
    <property type="term" value="F:DNA binding"/>
    <property type="evidence" value="ECO:0007669"/>
    <property type="project" value="UniProtKB-KW"/>
</dbReference>
<dbReference type="AlphaFoldDB" id="A0A7I7Z1J1"/>
<proteinExistence type="inferred from homology"/>
<dbReference type="PROSITE" id="PS50994">
    <property type="entry name" value="INTEGRASE"/>
    <property type="match status" value="1"/>
</dbReference>
<feature type="compositionally biased region" description="Basic residues" evidence="6">
    <location>
        <begin position="213"/>
        <end position="237"/>
    </location>
</feature>
<organism evidence="8 9">
    <name type="scientific">Mycobacterium parmense</name>
    <dbReference type="NCBI Taxonomy" id="185642"/>
    <lineage>
        <taxon>Bacteria</taxon>
        <taxon>Bacillati</taxon>
        <taxon>Actinomycetota</taxon>
        <taxon>Actinomycetes</taxon>
        <taxon>Mycobacteriales</taxon>
        <taxon>Mycobacteriaceae</taxon>
        <taxon>Mycobacterium</taxon>
        <taxon>Mycobacterium simiae complex</taxon>
    </lineage>
</organism>
<comment type="similarity">
    <text evidence="2">Belongs to the transposase IS30 family.</text>
</comment>
<feature type="region of interest" description="Disordered" evidence="6">
    <location>
        <begin position="208"/>
        <end position="237"/>
    </location>
</feature>
<evidence type="ECO:0000256" key="3">
    <source>
        <dbReference type="ARBA" id="ARBA00022578"/>
    </source>
</evidence>